<dbReference type="PANTHER" id="PTHR42716:SF1">
    <property type="entry name" value="SLL0471 PROTEIN"/>
    <property type="match status" value="1"/>
</dbReference>
<evidence type="ECO:0000256" key="1">
    <source>
        <dbReference type="SAM" id="MobiDB-lite"/>
    </source>
</evidence>
<evidence type="ECO:0008006" key="3">
    <source>
        <dbReference type="Google" id="ProtNLM"/>
    </source>
</evidence>
<dbReference type="Pfam" id="PF12831">
    <property type="entry name" value="FAD_oxidored"/>
    <property type="match status" value="3"/>
</dbReference>
<dbReference type="PANTHER" id="PTHR42716">
    <property type="entry name" value="L-ASPARTATE OXIDASE"/>
    <property type="match status" value="1"/>
</dbReference>
<dbReference type="InterPro" id="IPR005288">
    <property type="entry name" value="NadB"/>
</dbReference>
<dbReference type="InterPro" id="IPR036188">
    <property type="entry name" value="FAD/NAD-bd_sf"/>
</dbReference>
<protein>
    <recommendedName>
        <fullName evidence="3">FAD-dependent oxidoreductase</fullName>
    </recommendedName>
</protein>
<reference evidence="2" key="1">
    <citation type="submission" date="2020-02" db="EMBL/GenBank/DDBJ databases">
        <authorList>
            <person name="Meier V. D."/>
        </authorList>
    </citation>
    <scope>NUCLEOTIDE SEQUENCE</scope>
    <source>
        <strain evidence="2">AVDCRST_MAG84</strain>
    </source>
</reference>
<evidence type="ECO:0000313" key="2">
    <source>
        <dbReference type="EMBL" id="CAA9357534.1"/>
    </source>
</evidence>
<dbReference type="Gene3D" id="3.50.50.60">
    <property type="entry name" value="FAD/NAD(P)-binding domain"/>
    <property type="match status" value="1"/>
</dbReference>
<proteinExistence type="predicted"/>
<dbReference type="GO" id="GO:0008734">
    <property type="term" value="F:L-aspartate oxidase activity"/>
    <property type="evidence" value="ECO:0007669"/>
    <property type="project" value="InterPro"/>
</dbReference>
<gene>
    <name evidence="2" type="ORF">AVDCRST_MAG84-3218</name>
</gene>
<dbReference type="GO" id="GO:0009435">
    <property type="term" value="P:NAD+ biosynthetic process"/>
    <property type="evidence" value="ECO:0007669"/>
    <property type="project" value="InterPro"/>
</dbReference>
<feature type="region of interest" description="Disordered" evidence="1">
    <location>
        <begin position="243"/>
        <end position="267"/>
    </location>
</feature>
<name>A0A6J4MEG9_9CYAN</name>
<dbReference type="AlphaFoldDB" id="A0A6J4MEG9"/>
<sequence>MSKLIPQSPMKLRRYLFLLKGRSILSLTLGIISAIGSISPVFAEPPRNPDNAETCDILVAGGGLAGAATAYEGLLAGRTVCLTEITDWVGGQISSQGTSALDERETQRSLLFYPRGYLELRQRIKEHYGRLNPGGCWVSYSCFMPYDGHKILFNILQDAAKTGKGTLKWFPNTVIKELAITPAVAGNTVGGQQIKSAIAIQHKPAANTGPINTETLSQTIEDAYRYENSARFNKTIIRFIPKASGTLPNPRRGGNSTSSPAKGGARGGADWYVVDATETGELIGLADVPYRLGIDPRSPLEPSSPSPTGDAYCTQGFTYTFAMQATKEPQQHQVPSFYQQYAPYYSYELQRLASFPLVFSYRQIRSMRPDQKRPSDPKQFPIYPGDISMQNWTWGNDYRPGNSQDNLIYTREQLEAEGQLQPGGWMGGLRTETLRRGEENAKGFFYWLVTGTTDSQLGEGVKKPHPNNRFLSGLNSPMGTVHGLSKYPYMREGRRIIGRPSFNQPQGFTVWEVDMSRTDFKADFYRENLSEEEYRNLWLAVGGLNAPALAVGSQSVEDTTSRSRATIYPDSVGIGHYAIDFHPCMTNSPPEAPGNTEREGTRKGQGQAYPFQIPLRAMIPQKIDNMLVAGKSIAVSHTAAAAYRVHSFEWSAGAAAGVTAAFSLEKGIFPYELVDELPSREPNLEVLQLRLQQNANPIAFPGTSIFNSSWQNWK</sequence>
<dbReference type="EMBL" id="CADCTZ010000626">
    <property type="protein sequence ID" value="CAA9357534.1"/>
    <property type="molecule type" value="Genomic_DNA"/>
</dbReference>
<accession>A0A6J4MEG9</accession>
<organism evidence="2">
    <name type="scientific">uncultured Microcoleus sp</name>
    <dbReference type="NCBI Taxonomy" id="259945"/>
    <lineage>
        <taxon>Bacteria</taxon>
        <taxon>Bacillati</taxon>
        <taxon>Cyanobacteriota</taxon>
        <taxon>Cyanophyceae</taxon>
        <taxon>Oscillatoriophycideae</taxon>
        <taxon>Oscillatoriales</taxon>
        <taxon>Microcoleaceae</taxon>
        <taxon>Microcoleus</taxon>
        <taxon>environmental samples</taxon>
    </lineage>
</organism>
<dbReference type="SUPFAM" id="SSF51905">
    <property type="entry name" value="FAD/NAD(P)-binding domain"/>
    <property type="match status" value="1"/>
</dbReference>